<sequence>KKWANYSIKKPSKKIKKVTNRDDSPTLKKLIKELTTASTQQISSENTITLNTAIFEMSKIQLILMN</sequence>
<gene>
    <name evidence="1" type="ORF">RPERSI_LOCUS33186</name>
</gene>
<evidence type="ECO:0000313" key="2">
    <source>
        <dbReference type="Proteomes" id="UP000789920"/>
    </source>
</evidence>
<dbReference type="EMBL" id="CAJVQC010142506">
    <property type="protein sequence ID" value="CAG8844403.1"/>
    <property type="molecule type" value="Genomic_DNA"/>
</dbReference>
<comment type="caution">
    <text evidence="1">The sequence shown here is derived from an EMBL/GenBank/DDBJ whole genome shotgun (WGS) entry which is preliminary data.</text>
</comment>
<dbReference type="Proteomes" id="UP000789920">
    <property type="component" value="Unassembled WGS sequence"/>
</dbReference>
<accession>A0ACA9SRZ9</accession>
<keyword evidence="2" id="KW-1185">Reference proteome</keyword>
<evidence type="ECO:0000313" key="1">
    <source>
        <dbReference type="EMBL" id="CAG8844403.1"/>
    </source>
</evidence>
<reference evidence="1" key="1">
    <citation type="submission" date="2021-06" db="EMBL/GenBank/DDBJ databases">
        <authorList>
            <person name="Kallberg Y."/>
            <person name="Tangrot J."/>
            <person name="Rosling A."/>
        </authorList>
    </citation>
    <scope>NUCLEOTIDE SEQUENCE</scope>
    <source>
        <strain evidence="1">MA461A</strain>
    </source>
</reference>
<protein>
    <submittedName>
        <fullName evidence="1">15868_t:CDS:1</fullName>
    </submittedName>
</protein>
<name>A0ACA9SRZ9_9GLOM</name>
<feature type="non-terminal residue" evidence="1">
    <location>
        <position position="1"/>
    </location>
</feature>
<organism evidence="1 2">
    <name type="scientific">Racocetra persica</name>
    <dbReference type="NCBI Taxonomy" id="160502"/>
    <lineage>
        <taxon>Eukaryota</taxon>
        <taxon>Fungi</taxon>
        <taxon>Fungi incertae sedis</taxon>
        <taxon>Mucoromycota</taxon>
        <taxon>Glomeromycotina</taxon>
        <taxon>Glomeromycetes</taxon>
        <taxon>Diversisporales</taxon>
        <taxon>Gigasporaceae</taxon>
        <taxon>Racocetra</taxon>
    </lineage>
</organism>
<proteinExistence type="predicted"/>